<evidence type="ECO:0000256" key="1">
    <source>
        <dbReference type="SAM" id="MobiDB-lite"/>
    </source>
</evidence>
<sequence>MQEIQLTRGQNSNEAPLTNVRDQSLHVEQEVGPSGEKAVAPSCEKEVYEEGLLSGDVRIDYNYALEEDRSLRVRLRSFYCSSPFIDPTRASAMKRA</sequence>
<evidence type="ECO:0000313" key="3">
    <source>
        <dbReference type="Proteomes" id="UP001168877"/>
    </source>
</evidence>
<protein>
    <submittedName>
        <fullName evidence="2">Uncharacterized protein</fullName>
    </submittedName>
</protein>
<dbReference type="Proteomes" id="UP001168877">
    <property type="component" value="Unassembled WGS sequence"/>
</dbReference>
<feature type="region of interest" description="Disordered" evidence="1">
    <location>
        <begin position="1"/>
        <end position="20"/>
    </location>
</feature>
<reference evidence="2" key="2">
    <citation type="submission" date="2023-06" db="EMBL/GenBank/DDBJ databases">
        <authorList>
            <person name="Swenson N.G."/>
            <person name="Wegrzyn J.L."/>
            <person name="Mcevoy S.L."/>
        </authorList>
    </citation>
    <scope>NUCLEOTIDE SEQUENCE</scope>
    <source>
        <strain evidence="2">NS2018</strain>
        <tissue evidence="2">Leaf</tissue>
    </source>
</reference>
<comment type="caution">
    <text evidence="2">The sequence shown here is derived from an EMBL/GenBank/DDBJ whole genome shotgun (WGS) entry which is preliminary data.</text>
</comment>
<dbReference type="EMBL" id="JAUESC010000001">
    <property type="protein sequence ID" value="KAK0608148.1"/>
    <property type="molecule type" value="Genomic_DNA"/>
</dbReference>
<name>A0AA39TV93_ACESA</name>
<evidence type="ECO:0000313" key="2">
    <source>
        <dbReference type="EMBL" id="KAK0608148.1"/>
    </source>
</evidence>
<gene>
    <name evidence="2" type="ORF">LWI29_026205</name>
</gene>
<reference evidence="2" key="1">
    <citation type="journal article" date="2022" name="Plant J.">
        <title>Strategies of tolerance reflected in two North American maple genomes.</title>
        <authorList>
            <person name="McEvoy S.L."/>
            <person name="Sezen U.U."/>
            <person name="Trouern-Trend A."/>
            <person name="McMahon S.M."/>
            <person name="Schaberg P.G."/>
            <person name="Yang J."/>
            <person name="Wegrzyn J.L."/>
            <person name="Swenson N.G."/>
        </authorList>
    </citation>
    <scope>NUCLEOTIDE SEQUENCE</scope>
    <source>
        <strain evidence="2">NS2018</strain>
    </source>
</reference>
<dbReference type="AlphaFoldDB" id="A0AA39TV93"/>
<organism evidence="2 3">
    <name type="scientific">Acer saccharum</name>
    <name type="common">Sugar maple</name>
    <dbReference type="NCBI Taxonomy" id="4024"/>
    <lineage>
        <taxon>Eukaryota</taxon>
        <taxon>Viridiplantae</taxon>
        <taxon>Streptophyta</taxon>
        <taxon>Embryophyta</taxon>
        <taxon>Tracheophyta</taxon>
        <taxon>Spermatophyta</taxon>
        <taxon>Magnoliopsida</taxon>
        <taxon>eudicotyledons</taxon>
        <taxon>Gunneridae</taxon>
        <taxon>Pentapetalae</taxon>
        <taxon>rosids</taxon>
        <taxon>malvids</taxon>
        <taxon>Sapindales</taxon>
        <taxon>Sapindaceae</taxon>
        <taxon>Hippocastanoideae</taxon>
        <taxon>Acereae</taxon>
        <taxon>Acer</taxon>
    </lineage>
</organism>
<keyword evidence="3" id="KW-1185">Reference proteome</keyword>
<proteinExistence type="predicted"/>
<accession>A0AA39TV93</accession>